<name>A0A7J7GHM9_CAMSI</name>
<dbReference type="Proteomes" id="UP000593564">
    <property type="component" value="Unassembled WGS sequence"/>
</dbReference>
<reference evidence="3" key="1">
    <citation type="journal article" date="2020" name="Nat. Commun.">
        <title>Genome assembly of wild tea tree DASZ reveals pedigree and selection history of tea varieties.</title>
        <authorList>
            <person name="Zhang W."/>
            <person name="Zhang Y."/>
            <person name="Qiu H."/>
            <person name="Guo Y."/>
            <person name="Wan H."/>
            <person name="Zhang X."/>
            <person name="Scossa F."/>
            <person name="Alseekh S."/>
            <person name="Zhang Q."/>
            <person name="Wang P."/>
            <person name="Xu L."/>
            <person name="Schmidt M.H."/>
            <person name="Jia X."/>
            <person name="Li D."/>
            <person name="Zhu A."/>
            <person name="Guo F."/>
            <person name="Chen W."/>
            <person name="Ni D."/>
            <person name="Usadel B."/>
            <person name="Fernie A.R."/>
            <person name="Wen W."/>
        </authorList>
    </citation>
    <scope>NUCLEOTIDE SEQUENCE [LARGE SCALE GENOMIC DNA]</scope>
    <source>
        <strain evidence="3">cv. G240</strain>
    </source>
</reference>
<dbReference type="AlphaFoldDB" id="A0A7J7GHM9"/>
<keyword evidence="3" id="KW-1185">Reference proteome</keyword>
<dbReference type="EMBL" id="JACBKZ010000010">
    <property type="protein sequence ID" value="KAF5940249.1"/>
    <property type="molecule type" value="Genomic_DNA"/>
</dbReference>
<proteinExistence type="predicted"/>
<protein>
    <submittedName>
        <fullName evidence="2">Uncharacterized protein</fullName>
    </submittedName>
</protein>
<organism evidence="2 3">
    <name type="scientific">Camellia sinensis</name>
    <name type="common">Tea plant</name>
    <name type="synonym">Thea sinensis</name>
    <dbReference type="NCBI Taxonomy" id="4442"/>
    <lineage>
        <taxon>Eukaryota</taxon>
        <taxon>Viridiplantae</taxon>
        <taxon>Streptophyta</taxon>
        <taxon>Embryophyta</taxon>
        <taxon>Tracheophyta</taxon>
        <taxon>Spermatophyta</taxon>
        <taxon>Magnoliopsida</taxon>
        <taxon>eudicotyledons</taxon>
        <taxon>Gunneridae</taxon>
        <taxon>Pentapetalae</taxon>
        <taxon>asterids</taxon>
        <taxon>Ericales</taxon>
        <taxon>Theaceae</taxon>
        <taxon>Camellia</taxon>
    </lineage>
</organism>
<accession>A0A7J7GHM9</accession>
<evidence type="ECO:0000256" key="1">
    <source>
        <dbReference type="SAM" id="MobiDB-lite"/>
    </source>
</evidence>
<comment type="caution">
    <text evidence="2">The sequence shown here is derived from an EMBL/GenBank/DDBJ whole genome shotgun (WGS) entry which is preliminary data.</text>
</comment>
<evidence type="ECO:0000313" key="2">
    <source>
        <dbReference type="EMBL" id="KAF5940249.1"/>
    </source>
</evidence>
<reference evidence="2 3" key="2">
    <citation type="submission" date="2020-07" db="EMBL/GenBank/DDBJ databases">
        <title>Genome assembly of wild tea tree DASZ reveals pedigree and selection history of tea varieties.</title>
        <authorList>
            <person name="Zhang W."/>
        </authorList>
    </citation>
    <scope>NUCLEOTIDE SEQUENCE [LARGE SCALE GENOMIC DNA]</scope>
    <source>
        <strain evidence="3">cv. G240</strain>
        <tissue evidence="2">Leaf</tissue>
    </source>
</reference>
<feature type="compositionally biased region" description="Polar residues" evidence="1">
    <location>
        <begin position="104"/>
        <end position="115"/>
    </location>
</feature>
<evidence type="ECO:0000313" key="3">
    <source>
        <dbReference type="Proteomes" id="UP000593564"/>
    </source>
</evidence>
<feature type="region of interest" description="Disordered" evidence="1">
    <location>
        <begin position="104"/>
        <end position="123"/>
    </location>
</feature>
<gene>
    <name evidence="2" type="ORF">HYC85_021416</name>
</gene>
<sequence length="123" mass="13709">MIKGTLHISLTTIENSVVQPCSREMQAMNSILNQTQMSLQDLQNGQIVNTQIQHLDPNSSDEDFLHQMLSTVPLCSWPDLAGANPKSFWDISSNTMSATMTGSHKSLDMASSNDQDQFHFDHD</sequence>